<evidence type="ECO:0000313" key="3">
    <source>
        <dbReference type="EMBL" id="GLS64549.1"/>
    </source>
</evidence>
<dbReference type="Proteomes" id="UP001156856">
    <property type="component" value="Unassembled WGS sequence"/>
</dbReference>
<feature type="region of interest" description="Disordered" evidence="1">
    <location>
        <begin position="1"/>
        <end position="26"/>
    </location>
</feature>
<feature type="compositionally biased region" description="Basic residues" evidence="1">
    <location>
        <begin position="1"/>
        <end position="18"/>
    </location>
</feature>
<dbReference type="EMBL" id="BJZU01000129">
    <property type="protein sequence ID" value="GEP06941.1"/>
    <property type="molecule type" value="Genomic_DNA"/>
</dbReference>
<comment type="caution">
    <text evidence="2">The sequence shown here is derived from an EMBL/GenBank/DDBJ whole genome shotgun (WGS) entry which is preliminary data.</text>
</comment>
<evidence type="ECO:0000313" key="2">
    <source>
        <dbReference type="EMBL" id="GEP06941.1"/>
    </source>
</evidence>
<sequence length="85" mass="9156">MSSKARMRPSWRKNRQRSKLPTPPGCKFMTIAQRRASERSAVGETVTAVKRVAKRATKAVTATASAAGSAVKKAAKRGRNQTAEA</sequence>
<dbReference type="AlphaFoldDB" id="A0A512JAG7"/>
<protein>
    <submittedName>
        <fullName evidence="2">Uncharacterized protein</fullName>
    </submittedName>
</protein>
<dbReference type="Proteomes" id="UP000321960">
    <property type="component" value="Unassembled WGS sequence"/>
</dbReference>
<name>A0A512JAG7_9HYPH</name>
<proteinExistence type="predicted"/>
<organism evidence="2 4">
    <name type="scientific">Methylobacterium oxalidis</name>
    <dbReference type="NCBI Taxonomy" id="944322"/>
    <lineage>
        <taxon>Bacteria</taxon>
        <taxon>Pseudomonadati</taxon>
        <taxon>Pseudomonadota</taxon>
        <taxon>Alphaproteobacteria</taxon>
        <taxon>Hyphomicrobiales</taxon>
        <taxon>Methylobacteriaceae</taxon>
        <taxon>Methylobacterium</taxon>
    </lineage>
</organism>
<feature type="compositionally biased region" description="Low complexity" evidence="1">
    <location>
        <begin position="60"/>
        <end position="72"/>
    </location>
</feature>
<accession>A0A512JAG7</accession>
<evidence type="ECO:0000313" key="5">
    <source>
        <dbReference type="Proteomes" id="UP001156856"/>
    </source>
</evidence>
<reference evidence="3" key="1">
    <citation type="journal article" date="2014" name="Int. J. Syst. Evol. Microbiol.">
        <title>Complete genome of a new Firmicutes species belonging to the dominant human colonic microbiota ('Ruminococcus bicirculans') reveals two chromosomes and a selective capacity to utilize plant glucans.</title>
        <authorList>
            <consortium name="NISC Comparative Sequencing Program"/>
            <person name="Wegmann U."/>
            <person name="Louis P."/>
            <person name="Goesmann A."/>
            <person name="Henrissat B."/>
            <person name="Duncan S.H."/>
            <person name="Flint H.J."/>
        </authorList>
    </citation>
    <scope>NUCLEOTIDE SEQUENCE</scope>
    <source>
        <strain evidence="3">NBRC 107715</strain>
    </source>
</reference>
<evidence type="ECO:0000256" key="1">
    <source>
        <dbReference type="SAM" id="MobiDB-lite"/>
    </source>
</evidence>
<reference evidence="5" key="2">
    <citation type="journal article" date="2019" name="Int. J. Syst. Evol. Microbiol.">
        <title>The Global Catalogue of Microorganisms (GCM) 10K type strain sequencing project: providing services to taxonomists for standard genome sequencing and annotation.</title>
        <authorList>
            <consortium name="The Broad Institute Genomics Platform"/>
            <consortium name="The Broad Institute Genome Sequencing Center for Infectious Disease"/>
            <person name="Wu L."/>
            <person name="Ma J."/>
        </authorList>
    </citation>
    <scope>NUCLEOTIDE SEQUENCE [LARGE SCALE GENOMIC DNA]</scope>
    <source>
        <strain evidence="5">NBRC 107715</strain>
    </source>
</reference>
<gene>
    <name evidence="3" type="ORF">GCM10007888_29300</name>
    <name evidence="2" type="ORF">MOX02_49790</name>
</gene>
<reference evidence="3" key="4">
    <citation type="submission" date="2023-01" db="EMBL/GenBank/DDBJ databases">
        <title>Draft genome sequence of Methylobacterium oxalidis strain NBRC 107715.</title>
        <authorList>
            <person name="Sun Q."/>
            <person name="Mori K."/>
        </authorList>
    </citation>
    <scope>NUCLEOTIDE SEQUENCE</scope>
    <source>
        <strain evidence="3">NBRC 107715</strain>
    </source>
</reference>
<dbReference type="EMBL" id="BSPK01000045">
    <property type="protein sequence ID" value="GLS64549.1"/>
    <property type="molecule type" value="Genomic_DNA"/>
</dbReference>
<keyword evidence="5" id="KW-1185">Reference proteome</keyword>
<evidence type="ECO:0000313" key="4">
    <source>
        <dbReference type="Proteomes" id="UP000321960"/>
    </source>
</evidence>
<reference evidence="2 4" key="3">
    <citation type="submission" date="2019-07" db="EMBL/GenBank/DDBJ databases">
        <title>Whole genome shotgun sequence of Methylobacterium oxalidis NBRC 107715.</title>
        <authorList>
            <person name="Hosoyama A."/>
            <person name="Uohara A."/>
            <person name="Ohji S."/>
            <person name="Ichikawa N."/>
        </authorList>
    </citation>
    <scope>NUCLEOTIDE SEQUENCE [LARGE SCALE GENOMIC DNA]</scope>
    <source>
        <strain evidence="2 4">NBRC 107715</strain>
    </source>
</reference>
<feature type="region of interest" description="Disordered" evidence="1">
    <location>
        <begin position="60"/>
        <end position="85"/>
    </location>
</feature>
<dbReference type="RefSeq" id="WP_147028441.1">
    <property type="nucleotide sequence ID" value="NZ_BJZU01000129.1"/>
</dbReference>